<dbReference type="InterPro" id="IPR003111">
    <property type="entry name" value="Lon_prtase_N"/>
</dbReference>
<evidence type="ECO:0000313" key="2">
    <source>
        <dbReference type="EMBL" id="VAW50888.1"/>
    </source>
</evidence>
<evidence type="ECO:0000259" key="1">
    <source>
        <dbReference type="PROSITE" id="PS51787"/>
    </source>
</evidence>
<name>A0A3B0W4Q0_9ZZZZ</name>
<dbReference type="InterPro" id="IPR015947">
    <property type="entry name" value="PUA-like_sf"/>
</dbReference>
<dbReference type="EMBL" id="UOFD01000020">
    <property type="protein sequence ID" value="VAW50888.1"/>
    <property type="molecule type" value="Genomic_DNA"/>
</dbReference>
<dbReference type="GO" id="GO:0006508">
    <property type="term" value="P:proteolysis"/>
    <property type="evidence" value="ECO:0007669"/>
    <property type="project" value="UniProtKB-KW"/>
</dbReference>
<feature type="domain" description="Lon N-terminal" evidence="1">
    <location>
        <begin position="1"/>
        <end position="192"/>
    </location>
</feature>
<keyword evidence="2" id="KW-0645">Protease</keyword>
<accession>A0A3B0W4Q0</accession>
<dbReference type="Pfam" id="PF02190">
    <property type="entry name" value="LON_substr_bdg"/>
    <property type="match status" value="1"/>
</dbReference>
<proteinExistence type="predicted"/>
<dbReference type="GO" id="GO:0008233">
    <property type="term" value="F:peptidase activity"/>
    <property type="evidence" value="ECO:0007669"/>
    <property type="project" value="UniProtKB-KW"/>
</dbReference>
<protein>
    <submittedName>
        <fullName evidence="2">Uncharacterized protein, similar to the N-terminal domain of Lon protease</fullName>
    </submittedName>
</protein>
<sequence length="193" mass="21723">MKHALFPLNTVLFPGSILPLQIFEQRYLSLIKNCMKQQTGFVTVLISEGKEVGTAPQIYCYGCYVEIIDWQSLDNGLLGITVQGKYRTQLSNSSVKDSGLLLAETNPIKSTLDENSTLPEAFRPLSDTLKELLAHPFAERYKNKVDFNNTADICYRLGELLPIDNKQKQLLLEAKTTEQMLDLLALHISTLQT</sequence>
<dbReference type="PROSITE" id="PS51787">
    <property type="entry name" value="LON_N"/>
    <property type="match status" value="1"/>
</dbReference>
<organism evidence="2">
    <name type="scientific">hydrothermal vent metagenome</name>
    <dbReference type="NCBI Taxonomy" id="652676"/>
    <lineage>
        <taxon>unclassified sequences</taxon>
        <taxon>metagenomes</taxon>
        <taxon>ecological metagenomes</taxon>
    </lineage>
</organism>
<dbReference type="SMART" id="SM00464">
    <property type="entry name" value="LON"/>
    <property type="match status" value="1"/>
</dbReference>
<dbReference type="PANTHER" id="PTHR46732:SF8">
    <property type="entry name" value="ATP-DEPENDENT PROTEASE LA (LON) DOMAIN PROTEIN"/>
    <property type="match status" value="1"/>
</dbReference>
<dbReference type="PANTHER" id="PTHR46732">
    <property type="entry name" value="ATP-DEPENDENT PROTEASE LA (LON) DOMAIN PROTEIN"/>
    <property type="match status" value="1"/>
</dbReference>
<keyword evidence="2" id="KW-0378">Hydrolase</keyword>
<dbReference type="Gene3D" id="2.30.130.40">
    <property type="entry name" value="LON domain-like"/>
    <property type="match status" value="1"/>
</dbReference>
<reference evidence="2" key="1">
    <citation type="submission" date="2018-06" db="EMBL/GenBank/DDBJ databases">
        <authorList>
            <person name="Zhirakovskaya E."/>
        </authorList>
    </citation>
    <scope>NUCLEOTIDE SEQUENCE</scope>
</reference>
<dbReference type="SUPFAM" id="SSF88697">
    <property type="entry name" value="PUA domain-like"/>
    <property type="match status" value="1"/>
</dbReference>
<gene>
    <name evidence="2" type="ORF">MNBD_GAMMA06-1798</name>
</gene>
<dbReference type="InterPro" id="IPR046336">
    <property type="entry name" value="Lon_prtase_N_sf"/>
</dbReference>
<dbReference type="AlphaFoldDB" id="A0A3B0W4Q0"/>